<evidence type="ECO:0000313" key="2">
    <source>
        <dbReference type="EMBL" id="OOZ36714.1"/>
    </source>
</evidence>
<protein>
    <recommendedName>
        <fullName evidence="1">KANL3/Tex30 alpha/beta hydrolase-like domain-containing protein</fullName>
    </recommendedName>
</protein>
<keyword evidence="3" id="KW-1185">Reference proteome</keyword>
<evidence type="ECO:0000313" key="3">
    <source>
        <dbReference type="Proteomes" id="UP000190896"/>
    </source>
</evidence>
<dbReference type="InterPro" id="IPR029058">
    <property type="entry name" value="AB_hydrolase_fold"/>
</dbReference>
<dbReference type="InterPro" id="IPR026555">
    <property type="entry name" value="NSL3/Tex30"/>
</dbReference>
<dbReference type="PANTHER" id="PTHR13136:SF11">
    <property type="entry name" value="TESTIS-EXPRESSED PROTEIN 30"/>
    <property type="match status" value="1"/>
</dbReference>
<organism evidence="2 3">
    <name type="scientific">Solemya velesiana gill symbiont</name>
    <dbReference type="NCBI Taxonomy" id="1918948"/>
    <lineage>
        <taxon>Bacteria</taxon>
        <taxon>Pseudomonadati</taxon>
        <taxon>Pseudomonadota</taxon>
        <taxon>Gammaproteobacteria</taxon>
        <taxon>sulfur-oxidizing symbionts</taxon>
    </lineage>
</organism>
<dbReference type="Gene3D" id="3.40.50.1820">
    <property type="entry name" value="alpha/beta hydrolase"/>
    <property type="match status" value="1"/>
</dbReference>
<accession>A0A1T2KV65</accession>
<gene>
    <name evidence="2" type="ORF">BOW51_05765</name>
</gene>
<dbReference type="RefSeq" id="WP_245832017.1">
    <property type="nucleotide sequence ID" value="NZ_MPRJ01000028.1"/>
</dbReference>
<dbReference type="PANTHER" id="PTHR13136">
    <property type="entry name" value="TESTIS DEVELOPMENT PROTEIN PRTD"/>
    <property type="match status" value="1"/>
</dbReference>
<evidence type="ECO:0000259" key="1">
    <source>
        <dbReference type="Pfam" id="PF20408"/>
    </source>
</evidence>
<name>A0A1T2KV65_9GAMM</name>
<comment type="caution">
    <text evidence="2">The sequence shown here is derived from an EMBL/GenBank/DDBJ whole genome shotgun (WGS) entry which is preliminary data.</text>
</comment>
<reference evidence="2 3" key="1">
    <citation type="submission" date="2016-11" db="EMBL/GenBank/DDBJ databases">
        <title>Mixed transmission modes and dynamic genome evolution in an obligate animal-bacterial symbiosis.</title>
        <authorList>
            <person name="Russell S.L."/>
            <person name="Corbett-Detig R.B."/>
            <person name="Cavanaugh C.M."/>
        </authorList>
    </citation>
    <scope>NUCLEOTIDE SEQUENCE [LARGE SCALE GENOMIC DNA]</scope>
    <source>
        <strain evidence="2">Se-Cadez</strain>
    </source>
</reference>
<dbReference type="Proteomes" id="UP000190896">
    <property type="component" value="Unassembled WGS sequence"/>
</dbReference>
<sequence>MTKGKYLVDGPTTAKAWLILAHGAGAGMDSDFMADIAKQLGEAGVHVIRFNFPYMVQRAQTGKKRPPDRAPILLESWHMVIDDIRSSHKGHLFIGGKSMGGRMASLIADEMGVDGLICLGYPFHPPGKPDNLRTEHLVALRTPTLICQGERDTFGKREEVEQYALSDQIRTHWLEDGDHSFKPRKISGLTEAHNRQAQASLRPRERFWDIQVPKIDSAFDNLLVPRTSWSATETQFAQAASWDRRSR</sequence>
<proteinExistence type="predicted"/>
<dbReference type="Pfam" id="PF20408">
    <property type="entry name" value="Abhydrolase_11"/>
    <property type="match status" value="1"/>
</dbReference>
<feature type="domain" description="KANL3/Tex30 alpha/beta hydrolase-like" evidence="1">
    <location>
        <begin position="15"/>
        <end position="199"/>
    </location>
</feature>
<dbReference type="AlphaFoldDB" id="A0A1T2KV65"/>
<dbReference type="InterPro" id="IPR046879">
    <property type="entry name" value="KANL3/Tex30_Abhydrolase"/>
</dbReference>
<dbReference type="SUPFAM" id="SSF53474">
    <property type="entry name" value="alpha/beta-Hydrolases"/>
    <property type="match status" value="1"/>
</dbReference>
<dbReference type="EMBL" id="MPRJ01000028">
    <property type="protein sequence ID" value="OOZ36714.1"/>
    <property type="molecule type" value="Genomic_DNA"/>
</dbReference>